<name>A0A811YCT6_NYCPR</name>
<gene>
    <name evidence="3" type="ORF">NYPRO_LOCUS4966</name>
</gene>
<protein>
    <submittedName>
        <fullName evidence="3">(raccoon dog) hypothetical protein</fullName>
    </submittedName>
</protein>
<feature type="region of interest" description="Disordered" evidence="1">
    <location>
        <begin position="1"/>
        <end position="22"/>
    </location>
</feature>
<dbReference type="Proteomes" id="UP000645828">
    <property type="component" value="Unassembled WGS sequence"/>
</dbReference>
<comment type="caution">
    <text evidence="3">The sequence shown here is derived from an EMBL/GenBank/DDBJ whole genome shotgun (WGS) entry which is preliminary data.</text>
</comment>
<evidence type="ECO:0000256" key="1">
    <source>
        <dbReference type="SAM" id="MobiDB-lite"/>
    </source>
</evidence>
<feature type="compositionally biased region" description="Basic and acidic residues" evidence="1">
    <location>
        <begin position="10"/>
        <end position="19"/>
    </location>
</feature>
<organism evidence="3 4">
    <name type="scientific">Nyctereutes procyonoides</name>
    <name type="common">Raccoon dog</name>
    <name type="synonym">Canis procyonoides</name>
    <dbReference type="NCBI Taxonomy" id="34880"/>
    <lineage>
        <taxon>Eukaryota</taxon>
        <taxon>Metazoa</taxon>
        <taxon>Chordata</taxon>
        <taxon>Craniata</taxon>
        <taxon>Vertebrata</taxon>
        <taxon>Euteleostomi</taxon>
        <taxon>Mammalia</taxon>
        <taxon>Eutheria</taxon>
        <taxon>Laurasiatheria</taxon>
        <taxon>Carnivora</taxon>
        <taxon>Caniformia</taxon>
        <taxon>Canidae</taxon>
        <taxon>Nyctereutes</taxon>
    </lineage>
</organism>
<keyword evidence="2" id="KW-1133">Transmembrane helix</keyword>
<sequence>MSSAPVPPGFKKEPHKEADFGNPGLRGLYSNLISSYTFMLQHVSIVHSFLPLGIIPLYGYTAIY</sequence>
<keyword evidence="4" id="KW-1185">Reference proteome</keyword>
<keyword evidence="2" id="KW-0472">Membrane</keyword>
<feature type="transmembrane region" description="Helical" evidence="2">
    <location>
        <begin position="38"/>
        <end position="60"/>
    </location>
</feature>
<dbReference type="AlphaFoldDB" id="A0A811YCT6"/>
<accession>A0A811YCT6</accession>
<evidence type="ECO:0000313" key="3">
    <source>
        <dbReference type="EMBL" id="CAD7672171.1"/>
    </source>
</evidence>
<evidence type="ECO:0000313" key="4">
    <source>
        <dbReference type="Proteomes" id="UP000645828"/>
    </source>
</evidence>
<reference evidence="3" key="1">
    <citation type="submission" date="2020-12" db="EMBL/GenBank/DDBJ databases">
        <authorList>
            <consortium name="Molecular Ecology Group"/>
        </authorList>
    </citation>
    <scope>NUCLEOTIDE SEQUENCE</scope>
    <source>
        <strain evidence="3">TBG_1078</strain>
    </source>
</reference>
<evidence type="ECO:0000256" key="2">
    <source>
        <dbReference type="SAM" id="Phobius"/>
    </source>
</evidence>
<proteinExistence type="predicted"/>
<keyword evidence="2" id="KW-0812">Transmembrane</keyword>
<dbReference type="EMBL" id="CAJHUB010000665">
    <property type="protein sequence ID" value="CAD7672171.1"/>
    <property type="molecule type" value="Genomic_DNA"/>
</dbReference>